<evidence type="ECO:0000256" key="2">
    <source>
        <dbReference type="ARBA" id="ARBA00023125"/>
    </source>
</evidence>
<evidence type="ECO:0000259" key="5">
    <source>
        <dbReference type="PROSITE" id="PS51294"/>
    </source>
</evidence>
<dbReference type="GO" id="GO:0005634">
    <property type="term" value="C:nucleus"/>
    <property type="evidence" value="ECO:0007669"/>
    <property type="project" value="UniProtKB-SubCell"/>
</dbReference>
<organism evidence="6 7">
    <name type="scientific">Anaeromyces robustus</name>
    <dbReference type="NCBI Taxonomy" id="1754192"/>
    <lineage>
        <taxon>Eukaryota</taxon>
        <taxon>Fungi</taxon>
        <taxon>Fungi incertae sedis</taxon>
        <taxon>Chytridiomycota</taxon>
        <taxon>Chytridiomycota incertae sedis</taxon>
        <taxon>Neocallimastigomycetes</taxon>
        <taxon>Neocallimastigales</taxon>
        <taxon>Neocallimastigaceae</taxon>
        <taxon>Anaeromyces</taxon>
    </lineage>
</organism>
<evidence type="ECO:0000313" key="7">
    <source>
        <dbReference type="Proteomes" id="UP000193944"/>
    </source>
</evidence>
<dbReference type="Proteomes" id="UP000193944">
    <property type="component" value="Unassembled WGS sequence"/>
</dbReference>
<dbReference type="PANTHER" id="PTHR46380:SF2">
    <property type="entry name" value="CYCLIN-D-BINDING MYB-LIKE TRANSCRIPTION FACTOR 1"/>
    <property type="match status" value="1"/>
</dbReference>
<keyword evidence="7" id="KW-1185">Reference proteome</keyword>
<gene>
    <name evidence="6" type="ORF">BCR32DRAFT_126749</name>
</gene>
<dbReference type="InterPro" id="IPR009057">
    <property type="entry name" value="Homeodomain-like_sf"/>
</dbReference>
<evidence type="ECO:0008006" key="8">
    <source>
        <dbReference type="Google" id="ProtNLM"/>
    </source>
</evidence>
<dbReference type="STRING" id="1754192.A0A1Y1XFJ0"/>
<keyword evidence="3" id="KW-0539">Nucleus</keyword>
<dbReference type="Pfam" id="PF00249">
    <property type="entry name" value="Myb_DNA-binding"/>
    <property type="match status" value="2"/>
</dbReference>
<dbReference type="Gene3D" id="1.10.10.60">
    <property type="entry name" value="Homeodomain-like"/>
    <property type="match status" value="2"/>
</dbReference>
<reference evidence="6 7" key="2">
    <citation type="submission" date="2016-08" db="EMBL/GenBank/DDBJ databases">
        <title>Pervasive Adenine N6-methylation of Active Genes in Fungi.</title>
        <authorList>
            <consortium name="DOE Joint Genome Institute"/>
            <person name="Mondo S.J."/>
            <person name="Dannebaum R.O."/>
            <person name="Kuo R.C."/>
            <person name="Labutti K."/>
            <person name="Haridas S."/>
            <person name="Kuo A."/>
            <person name="Salamov A."/>
            <person name="Ahrendt S.R."/>
            <person name="Lipzen A."/>
            <person name="Sullivan W."/>
            <person name="Andreopoulos W.B."/>
            <person name="Clum A."/>
            <person name="Lindquist E."/>
            <person name="Daum C."/>
            <person name="Ramamoorthy G.K."/>
            <person name="Gryganskyi A."/>
            <person name="Culley D."/>
            <person name="Magnuson J.K."/>
            <person name="James T.Y."/>
            <person name="O'Malley M.A."/>
            <person name="Stajich J.E."/>
            <person name="Spatafora J.W."/>
            <person name="Visel A."/>
            <person name="Grigoriev I.V."/>
        </authorList>
    </citation>
    <scope>NUCLEOTIDE SEQUENCE [LARGE SCALE GENOMIC DNA]</scope>
    <source>
        <strain evidence="6 7">S4</strain>
    </source>
</reference>
<dbReference type="GO" id="GO:0000981">
    <property type="term" value="F:DNA-binding transcription factor activity, RNA polymerase II-specific"/>
    <property type="evidence" value="ECO:0007669"/>
    <property type="project" value="TreeGrafter"/>
</dbReference>
<feature type="domain" description="HTH myb-type" evidence="5">
    <location>
        <begin position="86"/>
        <end position="133"/>
    </location>
</feature>
<evidence type="ECO:0000256" key="3">
    <source>
        <dbReference type="ARBA" id="ARBA00023242"/>
    </source>
</evidence>
<comment type="subcellular location">
    <subcellularLocation>
        <location evidence="1">Nucleus</location>
    </subcellularLocation>
</comment>
<dbReference type="OrthoDB" id="2143914at2759"/>
<feature type="domain" description="Myb-like" evidence="4">
    <location>
        <begin position="136"/>
        <end position="186"/>
    </location>
</feature>
<dbReference type="PROSITE" id="PS50090">
    <property type="entry name" value="MYB_LIKE"/>
    <property type="match status" value="2"/>
</dbReference>
<dbReference type="SUPFAM" id="SSF46689">
    <property type="entry name" value="Homeodomain-like"/>
    <property type="match status" value="2"/>
</dbReference>
<comment type="caution">
    <text evidence="6">The sequence shown here is derived from an EMBL/GenBank/DDBJ whole genome shotgun (WGS) entry which is preliminary data.</text>
</comment>
<proteinExistence type="predicted"/>
<dbReference type="EMBL" id="MCFG01000051">
    <property type="protein sequence ID" value="ORX84483.1"/>
    <property type="molecule type" value="Genomic_DNA"/>
</dbReference>
<protein>
    <recommendedName>
        <fullName evidence="8">Myb-like domain-containing protein</fullName>
    </recommendedName>
</protein>
<keyword evidence="2" id="KW-0238">DNA-binding</keyword>
<dbReference type="InterPro" id="IPR051651">
    <property type="entry name" value="DMTF1_DNA-bind_reg"/>
</dbReference>
<dbReference type="SMART" id="SM00717">
    <property type="entry name" value="SANT"/>
    <property type="match status" value="3"/>
</dbReference>
<accession>A0A1Y1XFJ0</accession>
<dbReference type="PROSITE" id="PS51294">
    <property type="entry name" value="HTH_MYB"/>
    <property type="match status" value="1"/>
</dbReference>
<evidence type="ECO:0000256" key="1">
    <source>
        <dbReference type="ARBA" id="ARBA00004123"/>
    </source>
</evidence>
<evidence type="ECO:0000313" key="6">
    <source>
        <dbReference type="EMBL" id="ORX84483.1"/>
    </source>
</evidence>
<feature type="domain" description="Myb-like" evidence="4">
    <location>
        <begin position="80"/>
        <end position="129"/>
    </location>
</feature>
<dbReference type="GO" id="GO:0000978">
    <property type="term" value="F:RNA polymerase II cis-regulatory region sequence-specific DNA binding"/>
    <property type="evidence" value="ECO:0007669"/>
    <property type="project" value="TreeGrafter"/>
</dbReference>
<dbReference type="CDD" id="cd00167">
    <property type="entry name" value="SANT"/>
    <property type="match status" value="1"/>
</dbReference>
<dbReference type="PANTHER" id="PTHR46380">
    <property type="entry name" value="CYCLIN-D-BINDING MYB-LIKE TRANSCRIPTION FACTOR 1"/>
    <property type="match status" value="1"/>
</dbReference>
<dbReference type="InterPro" id="IPR017930">
    <property type="entry name" value="Myb_dom"/>
</dbReference>
<reference evidence="6 7" key="1">
    <citation type="submission" date="2016-08" db="EMBL/GenBank/DDBJ databases">
        <title>A Parts List for Fungal Cellulosomes Revealed by Comparative Genomics.</title>
        <authorList>
            <consortium name="DOE Joint Genome Institute"/>
            <person name="Haitjema C.H."/>
            <person name="Gilmore S.P."/>
            <person name="Henske J.K."/>
            <person name="Solomon K.V."/>
            <person name="De Groot R."/>
            <person name="Kuo A."/>
            <person name="Mondo S.J."/>
            <person name="Salamov A.A."/>
            <person name="Labutti K."/>
            <person name="Zhao Z."/>
            <person name="Chiniquy J."/>
            <person name="Barry K."/>
            <person name="Brewer H.M."/>
            <person name="Purvine S.O."/>
            <person name="Wright A.T."/>
            <person name="Boxma B."/>
            <person name="Van Alen T."/>
            <person name="Hackstein J.H."/>
            <person name="Baker S.E."/>
            <person name="Grigoriev I.V."/>
            <person name="O'Malley M.A."/>
        </authorList>
    </citation>
    <scope>NUCLEOTIDE SEQUENCE [LARGE SCALE GENOMIC DNA]</scope>
    <source>
        <strain evidence="6 7">S4</strain>
    </source>
</reference>
<evidence type="ECO:0000259" key="4">
    <source>
        <dbReference type="PROSITE" id="PS50090"/>
    </source>
</evidence>
<dbReference type="InterPro" id="IPR001005">
    <property type="entry name" value="SANT/Myb"/>
</dbReference>
<sequence length="306" mass="36369">MKKGPFSNDEKKTLKNAVYNYLELNNIDKSLVLNLVFKKQYKDDNALDPKQHRDFWKYVSQSLPNRSLESSYRCVTRMFHPDNFNGKFTDNDDKMIIRLYALYGPSWKKIGEMIGRMGTAVKDRYQLLQKRNFSGEGVWSEEESKLFVEIIQDMKKNNKFVNGMPVFSVLSERMKTRSPKQCYVHWISSKDDFVNGNKCPFTIFDRQEYLEKLSKLKVQDETQVNWKKVTNPSKPWSLRIYSRDWMITKKRYLNDIDYKDKTFIECVNFILKKVNSLIIDLVNESNQNIVVEDNEELNYNINQSDE</sequence>
<dbReference type="AlphaFoldDB" id="A0A1Y1XFJ0"/>
<name>A0A1Y1XFJ0_9FUNG</name>